<organism evidence="2 3">
    <name type="scientific">Candidatus Tagabacteria bacterium CG09_land_8_20_14_0_10_41_14</name>
    <dbReference type="NCBI Taxonomy" id="1975021"/>
    <lineage>
        <taxon>Bacteria</taxon>
        <taxon>Candidatus Tagaibacteriota</taxon>
    </lineage>
</organism>
<protein>
    <recommendedName>
        <fullName evidence="1">DUF6922 domain-containing protein</fullName>
    </recommendedName>
</protein>
<gene>
    <name evidence="2" type="ORF">COT67_02510</name>
</gene>
<name>A0A2H0WKW4_9BACT</name>
<evidence type="ECO:0000313" key="2">
    <source>
        <dbReference type="EMBL" id="PIS13302.1"/>
    </source>
</evidence>
<dbReference type="AlphaFoldDB" id="A0A2H0WKW4"/>
<comment type="caution">
    <text evidence="2">The sequence shown here is derived from an EMBL/GenBank/DDBJ whole genome shotgun (WGS) entry which is preliminary data.</text>
</comment>
<evidence type="ECO:0000313" key="3">
    <source>
        <dbReference type="Proteomes" id="UP000230353"/>
    </source>
</evidence>
<sequence>MKAPRNVKKYFWEIDAKKLNPDKYPEYVIARILEYGDREDVAWMLKHYSRNQIIKILENSRNLSQKSANYWVEYFDLPRRKILCLQKQFRGLSRAIWNY</sequence>
<accession>A0A2H0WKW4</accession>
<dbReference type="EMBL" id="PEZL01000036">
    <property type="protein sequence ID" value="PIS13302.1"/>
    <property type="molecule type" value="Genomic_DNA"/>
</dbReference>
<dbReference type="Proteomes" id="UP000230353">
    <property type="component" value="Unassembled WGS sequence"/>
</dbReference>
<evidence type="ECO:0000259" key="1">
    <source>
        <dbReference type="Pfam" id="PF21956"/>
    </source>
</evidence>
<proteinExistence type="predicted"/>
<dbReference type="InterPro" id="IPR053830">
    <property type="entry name" value="DUF6922"/>
</dbReference>
<dbReference type="Pfam" id="PF21956">
    <property type="entry name" value="DUF6922"/>
    <property type="match status" value="1"/>
</dbReference>
<feature type="domain" description="DUF6922" evidence="1">
    <location>
        <begin position="8"/>
        <end position="57"/>
    </location>
</feature>
<reference evidence="3" key="1">
    <citation type="submission" date="2017-09" db="EMBL/GenBank/DDBJ databases">
        <title>Depth-based differentiation of microbial function through sediment-hosted aquifers and enrichment of novel symbionts in the deep terrestrial subsurface.</title>
        <authorList>
            <person name="Probst A.J."/>
            <person name="Ladd B."/>
            <person name="Jarett J.K."/>
            <person name="Geller-Mcgrath D.E."/>
            <person name="Sieber C.M.K."/>
            <person name="Emerson J.B."/>
            <person name="Anantharaman K."/>
            <person name="Thomas B.C."/>
            <person name="Malmstrom R."/>
            <person name="Stieglmeier M."/>
            <person name="Klingl A."/>
            <person name="Woyke T."/>
            <person name="Ryan C.M."/>
            <person name="Banfield J.F."/>
        </authorList>
    </citation>
    <scope>NUCLEOTIDE SEQUENCE [LARGE SCALE GENOMIC DNA]</scope>
</reference>